<feature type="compositionally biased region" description="Polar residues" evidence="1">
    <location>
        <begin position="1"/>
        <end position="13"/>
    </location>
</feature>
<dbReference type="InterPro" id="IPR046536">
    <property type="entry name" value="DUF6601"/>
</dbReference>
<organism evidence="3 4">
    <name type="scientific">Echria macrotheca</name>
    <dbReference type="NCBI Taxonomy" id="438768"/>
    <lineage>
        <taxon>Eukaryota</taxon>
        <taxon>Fungi</taxon>
        <taxon>Dikarya</taxon>
        <taxon>Ascomycota</taxon>
        <taxon>Pezizomycotina</taxon>
        <taxon>Sordariomycetes</taxon>
        <taxon>Sordariomycetidae</taxon>
        <taxon>Sordariales</taxon>
        <taxon>Schizotheciaceae</taxon>
        <taxon>Echria</taxon>
    </lineage>
</organism>
<sequence length="374" mass="43016">MHNTMPSQRNTPPFTSPVLQAGEPSISLADHFPASFREDEDLIAAPGAVPPLDHIRTELDPSRVHGMTQLLWLAGRPVPPRPLHHQLLLGRDIVLSERIDIHLVWGKGRLFVKPLPGYLLDSRFWSETLVCSCPAMQLSGREQGEEEEEVVCLCGRRRLRQCAKGLLLHYTALIVYESDFTIALEKRLIPRGITWSRWRRFVREMLHGDDDHNRETWHREIYADVAERFIYGELRLNRLNLIQLLRRGPFSKHFLATWNSYGSFYRDNWAFIVGATAWILLILSAMQVGLGTERLSSDDAFQAASYGFTVFSILGPMAIFTVMMIMFTGAMVYNLFRTWRFERRREQKLGRTWRIMGNDSDGMHNVDGKAASFA</sequence>
<dbReference type="Pfam" id="PF20246">
    <property type="entry name" value="DUF6601"/>
    <property type="match status" value="1"/>
</dbReference>
<evidence type="ECO:0000313" key="3">
    <source>
        <dbReference type="EMBL" id="KAK1757970.1"/>
    </source>
</evidence>
<dbReference type="EMBL" id="MU839829">
    <property type="protein sequence ID" value="KAK1757970.1"/>
    <property type="molecule type" value="Genomic_DNA"/>
</dbReference>
<feature type="transmembrane region" description="Helical" evidence="2">
    <location>
        <begin position="310"/>
        <end position="336"/>
    </location>
</feature>
<gene>
    <name evidence="3" type="ORF">QBC47DRAFT_410728</name>
</gene>
<evidence type="ECO:0000256" key="2">
    <source>
        <dbReference type="SAM" id="Phobius"/>
    </source>
</evidence>
<feature type="transmembrane region" description="Helical" evidence="2">
    <location>
        <begin position="269"/>
        <end position="290"/>
    </location>
</feature>
<protein>
    <submittedName>
        <fullName evidence="3">Uncharacterized protein</fullName>
    </submittedName>
</protein>
<keyword evidence="2" id="KW-0812">Transmembrane</keyword>
<keyword evidence="2" id="KW-1133">Transmembrane helix</keyword>
<keyword evidence="2" id="KW-0472">Membrane</keyword>
<evidence type="ECO:0000256" key="1">
    <source>
        <dbReference type="SAM" id="MobiDB-lite"/>
    </source>
</evidence>
<dbReference type="PANTHER" id="PTHR34414">
    <property type="entry name" value="HET DOMAIN-CONTAINING PROTEIN-RELATED"/>
    <property type="match status" value="1"/>
</dbReference>
<evidence type="ECO:0000313" key="4">
    <source>
        <dbReference type="Proteomes" id="UP001239445"/>
    </source>
</evidence>
<dbReference type="PANTHER" id="PTHR34414:SF1">
    <property type="entry name" value="SUBTILISIN-LIKE SERINE PROTEASE"/>
    <property type="match status" value="1"/>
</dbReference>
<keyword evidence="4" id="KW-1185">Reference proteome</keyword>
<dbReference type="Proteomes" id="UP001239445">
    <property type="component" value="Unassembled WGS sequence"/>
</dbReference>
<proteinExistence type="predicted"/>
<feature type="region of interest" description="Disordered" evidence="1">
    <location>
        <begin position="1"/>
        <end position="20"/>
    </location>
</feature>
<accession>A0AAJ0BGR9</accession>
<dbReference type="AlphaFoldDB" id="A0AAJ0BGR9"/>
<name>A0AAJ0BGR9_9PEZI</name>
<reference evidence="3" key="1">
    <citation type="submission" date="2023-06" db="EMBL/GenBank/DDBJ databases">
        <title>Genome-scale phylogeny and comparative genomics of the fungal order Sordariales.</title>
        <authorList>
            <consortium name="Lawrence Berkeley National Laboratory"/>
            <person name="Hensen N."/>
            <person name="Bonometti L."/>
            <person name="Westerberg I."/>
            <person name="Brannstrom I.O."/>
            <person name="Guillou S."/>
            <person name="Cros-Aarteil S."/>
            <person name="Calhoun S."/>
            <person name="Haridas S."/>
            <person name="Kuo A."/>
            <person name="Mondo S."/>
            <person name="Pangilinan J."/>
            <person name="Riley R."/>
            <person name="Labutti K."/>
            <person name="Andreopoulos B."/>
            <person name="Lipzen A."/>
            <person name="Chen C."/>
            <person name="Yanf M."/>
            <person name="Daum C."/>
            <person name="Ng V."/>
            <person name="Clum A."/>
            <person name="Steindorff A."/>
            <person name="Ohm R."/>
            <person name="Martin F."/>
            <person name="Silar P."/>
            <person name="Natvig D."/>
            <person name="Lalanne C."/>
            <person name="Gautier V."/>
            <person name="Ament-Velasquez S.L."/>
            <person name="Kruys A."/>
            <person name="Hutchinson M.I."/>
            <person name="Powell A.J."/>
            <person name="Barry K."/>
            <person name="Miller A.N."/>
            <person name="Grigoriev I.V."/>
            <person name="Debuchy R."/>
            <person name="Gladieux P."/>
            <person name="Thoren M.H."/>
            <person name="Johannesson H."/>
        </authorList>
    </citation>
    <scope>NUCLEOTIDE SEQUENCE</scope>
    <source>
        <strain evidence="3">PSN4</strain>
    </source>
</reference>
<comment type="caution">
    <text evidence="3">The sequence shown here is derived from an EMBL/GenBank/DDBJ whole genome shotgun (WGS) entry which is preliminary data.</text>
</comment>